<keyword evidence="2 4" id="KW-0808">Transferase</keyword>
<dbReference type="PANTHER" id="PTHR43095">
    <property type="entry name" value="SUGAR KINASE"/>
    <property type="match status" value="1"/>
</dbReference>
<reference evidence="7 8" key="1">
    <citation type="submission" date="2009-01" db="EMBL/GenBank/DDBJ databases">
        <authorList>
            <person name="Fulton L."/>
            <person name="Clifton S."/>
            <person name="Fulton B."/>
            <person name="Xu J."/>
            <person name="Minx P."/>
            <person name="Pepin K.H."/>
            <person name="Johnson M."/>
            <person name="Bhonagiri V."/>
            <person name="Nash W.E."/>
            <person name="Mardis E.R."/>
            <person name="Wilson R.K."/>
        </authorList>
    </citation>
    <scope>NUCLEOTIDE SEQUENCE [LARGE SCALE GENOMIC DNA]</scope>
    <source>
        <strain evidence="8">DSM 10507 / JCM 14656 / S5a33</strain>
    </source>
</reference>
<keyword evidence="3 4" id="KW-0418">Kinase</keyword>
<evidence type="ECO:0000256" key="4">
    <source>
        <dbReference type="RuleBase" id="RU003733"/>
    </source>
</evidence>
<evidence type="ECO:0000256" key="2">
    <source>
        <dbReference type="ARBA" id="ARBA00022679"/>
    </source>
</evidence>
<dbReference type="RefSeq" id="WP_005951886.1">
    <property type="nucleotide sequence ID" value="NZ_CP136423.1"/>
</dbReference>
<evidence type="ECO:0000313" key="8">
    <source>
        <dbReference type="Proteomes" id="UP000003100"/>
    </source>
</evidence>
<dbReference type="InterPro" id="IPR018483">
    <property type="entry name" value="Carb_kinase_FGGY_CS"/>
</dbReference>
<name>C0CRH3_BLAHS</name>
<gene>
    <name evidence="7" type="ORF">RUMHYD_03487</name>
</gene>
<dbReference type="InterPro" id="IPR018484">
    <property type="entry name" value="FGGY_N"/>
</dbReference>
<dbReference type="HOGENOM" id="CLU_009281_3_4_9"/>
<feature type="domain" description="Carbohydrate kinase FGGY N-terminal" evidence="5">
    <location>
        <begin position="6"/>
        <end position="247"/>
    </location>
</feature>
<dbReference type="PROSITE" id="PS00445">
    <property type="entry name" value="FGGY_KINASES_2"/>
    <property type="match status" value="1"/>
</dbReference>
<dbReference type="Gene3D" id="3.30.420.40">
    <property type="match status" value="2"/>
</dbReference>
<dbReference type="GO" id="GO:0005975">
    <property type="term" value="P:carbohydrate metabolic process"/>
    <property type="evidence" value="ECO:0007669"/>
    <property type="project" value="InterPro"/>
</dbReference>
<dbReference type="InterPro" id="IPR043129">
    <property type="entry name" value="ATPase_NBD"/>
</dbReference>
<keyword evidence="8" id="KW-1185">Reference proteome</keyword>
<reference evidence="7 8" key="2">
    <citation type="submission" date="2009-02" db="EMBL/GenBank/DDBJ databases">
        <title>Draft genome sequence of Blautia hydrogenotrophica DSM 10507 (Ruminococcus hydrogenotrophicus DSM 10507).</title>
        <authorList>
            <person name="Sudarsanam P."/>
            <person name="Ley R."/>
            <person name="Guruge J."/>
            <person name="Turnbaugh P.J."/>
            <person name="Mahowald M."/>
            <person name="Liep D."/>
            <person name="Gordon J."/>
        </authorList>
    </citation>
    <scope>NUCLEOTIDE SEQUENCE [LARGE SCALE GENOMIC DNA]</scope>
    <source>
        <strain evidence="8">DSM 10507 / JCM 14656 / S5a33</strain>
    </source>
</reference>
<dbReference type="eggNOG" id="COG1070">
    <property type="taxonomic scope" value="Bacteria"/>
</dbReference>
<dbReference type="PATRIC" id="fig|476272.21.peg.164"/>
<dbReference type="CDD" id="cd07773">
    <property type="entry name" value="ASKHA_NBD_FGGY_FK"/>
    <property type="match status" value="1"/>
</dbReference>
<dbReference type="GO" id="GO:0016773">
    <property type="term" value="F:phosphotransferase activity, alcohol group as acceptor"/>
    <property type="evidence" value="ECO:0007669"/>
    <property type="project" value="InterPro"/>
</dbReference>
<evidence type="ECO:0000256" key="3">
    <source>
        <dbReference type="ARBA" id="ARBA00022777"/>
    </source>
</evidence>
<evidence type="ECO:0000259" key="6">
    <source>
        <dbReference type="Pfam" id="PF02782"/>
    </source>
</evidence>
<sequence length="482" mass="54142">MRDQTLLVLDFGTSNVRAVLVKAGTGEIVRKVSVKNHWIEGKEGRWEMEPEILWEHAQSAVEELFRQQADEKLLGLGFSFFGDSLIPVDENCKPLSNLIMAFDTRAWAEAAYLREEIGERAFQEIVGGPCLSMLVCSKLLWLRKNEPQIFQKARYFLHIQEYILGKLGLGVHADYTMANRKTMLDIRKREWSDRLMKAVGVEAERLGGDIQASIYTAGKIERFGRVLFNQEVPVVLGAHDSECGILGLGVVPGKEGILGNISGTYEMLGCFANEASLKQKEGVLECGCGPTRDSVILNGSSIAGAYVTWYQRQICRCPEKMFSEMEEKVCYDGKGELFFLADDDRRGSILCGLDSSTQAEQIYQAVIEGITFKLKTLLDDLERTKRETFESIVCGGGGSSSDRWMQFKADLFRRKVVRVDQAEVSALGAAMIAAIGVGYYQNFSEAASCMVHPGKIFTPDTERSKRYQKKYGMWREKYEQSF</sequence>
<dbReference type="Proteomes" id="UP000003100">
    <property type="component" value="Unassembled WGS sequence"/>
</dbReference>
<proteinExistence type="inferred from homology"/>
<dbReference type="AlphaFoldDB" id="C0CRH3"/>
<evidence type="ECO:0000259" key="5">
    <source>
        <dbReference type="Pfam" id="PF00370"/>
    </source>
</evidence>
<dbReference type="SUPFAM" id="SSF53067">
    <property type="entry name" value="Actin-like ATPase domain"/>
    <property type="match status" value="2"/>
</dbReference>
<dbReference type="InterPro" id="IPR000577">
    <property type="entry name" value="Carb_kinase_FGGY"/>
</dbReference>
<comment type="similarity">
    <text evidence="1 4">Belongs to the FGGY kinase family.</text>
</comment>
<dbReference type="PANTHER" id="PTHR43095:SF2">
    <property type="entry name" value="GLUCONOKINASE"/>
    <property type="match status" value="1"/>
</dbReference>
<dbReference type="Pfam" id="PF00370">
    <property type="entry name" value="FGGY_N"/>
    <property type="match status" value="1"/>
</dbReference>
<dbReference type="GO" id="GO:0016301">
    <property type="term" value="F:kinase activity"/>
    <property type="evidence" value="ECO:0007669"/>
    <property type="project" value="UniProtKB-KW"/>
</dbReference>
<evidence type="ECO:0008006" key="9">
    <source>
        <dbReference type="Google" id="ProtNLM"/>
    </source>
</evidence>
<dbReference type="PIRSF" id="PIRSF000538">
    <property type="entry name" value="GlpK"/>
    <property type="match status" value="1"/>
</dbReference>
<dbReference type="InterPro" id="IPR050406">
    <property type="entry name" value="FGGY_Carb_Kinase"/>
</dbReference>
<dbReference type="EMBL" id="ACBZ01000187">
    <property type="protein sequence ID" value="EEG47588.1"/>
    <property type="molecule type" value="Genomic_DNA"/>
</dbReference>
<protein>
    <recommendedName>
        <fullName evidence="9">L-fuculokinase</fullName>
    </recommendedName>
</protein>
<dbReference type="InterPro" id="IPR018485">
    <property type="entry name" value="FGGY_C"/>
</dbReference>
<organism evidence="7 8">
    <name type="scientific">Blautia hydrogenotrophica (strain DSM 10507 / JCM 14656 / S5a33)</name>
    <name type="common">Ruminococcus hydrogenotrophicus</name>
    <dbReference type="NCBI Taxonomy" id="476272"/>
    <lineage>
        <taxon>Bacteria</taxon>
        <taxon>Bacillati</taxon>
        <taxon>Bacillota</taxon>
        <taxon>Clostridia</taxon>
        <taxon>Lachnospirales</taxon>
        <taxon>Lachnospiraceae</taxon>
        <taxon>Blautia</taxon>
    </lineage>
</organism>
<evidence type="ECO:0000256" key="1">
    <source>
        <dbReference type="ARBA" id="ARBA00009156"/>
    </source>
</evidence>
<feature type="domain" description="Carbohydrate kinase FGGY C-terminal" evidence="6">
    <location>
        <begin position="334"/>
        <end position="435"/>
    </location>
</feature>
<dbReference type="Pfam" id="PF02782">
    <property type="entry name" value="FGGY_C"/>
    <property type="match status" value="1"/>
</dbReference>
<dbReference type="GeneID" id="86823302"/>
<accession>C0CRH3</accession>
<evidence type="ECO:0000313" key="7">
    <source>
        <dbReference type="EMBL" id="EEG47588.1"/>
    </source>
</evidence>